<dbReference type="RefSeq" id="WP_097110636.1">
    <property type="nucleotide sequence ID" value="NZ_OBEB01000002.1"/>
</dbReference>
<dbReference type="FunFam" id="3.30.70.1560:FF:000001">
    <property type="entry name" value="Pseudouridine synthase"/>
    <property type="match status" value="1"/>
</dbReference>
<dbReference type="InterPro" id="IPR020094">
    <property type="entry name" value="TruA/RsuA/RluB/E/F_N"/>
</dbReference>
<protein>
    <recommendedName>
        <fullName evidence="7">Pseudouridine synthase</fullName>
        <ecNumber evidence="7">5.4.99.-</ecNumber>
    </recommendedName>
</protein>
<dbReference type="SUPFAM" id="SSF55174">
    <property type="entry name" value="Alpha-L RNA-binding motif"/>
    <property type="match status" value="1"/>
</dbReference>
<dbReference type="GO" id="GO:0005829">
    <property type="term" value="C:cytosol"/>
    <property type="evidence" value="ECO:0007669"/>
    <property type="project" value="UniProtKB-ARBA"/>
</dbReference>
<evidence type="ECO:0000256" key="5">
    <source>
        <dbReference type="ARBA" id="ARBA00037590"/>
    </source>
</evidence>
<dbReference type="SUPFAM" id="SSF55120">
    <property type="entry name" value="Pseudouridine synthase"/>
    <property type="match status" value="1"/>
</dbReference>
<dbReference type="PANTHER" id="PTHR47683">
    <property type="entry name" value="PSEUDOURIDINE SYNTHASE FAMILY PROTEIN-RELATED"/>
    <property type="match status" value="1"/>
</dbReference>
<evidence type="ECO:0000313" key="9">
    <source>
        <dbReference type="EMBL" id="SNY49327.1"/>
    </source>
</evidence>
<evidence type="ECO:0000256" key="7">
    <source>
        <dbReference type="RuleBase" id="RU003887"/>
    </source>
</evidence>
<proteinExistence type="inferred from homology"/>
<evidence type="ECO:0000256" key="4">
    <source>
        <dbReference type="ARBA" id="ARBA00036749"/>
    </source>
</evidence>
<evidence type="ECO:0000313" key="10">
    <source>
        <dbReference type="Proteomes" id="UP000219353"/>
    </source>
</evidence>
<dbReference type="CDD" id="cd00165">
    <property type="entry name" value="S4"/>
    <property type="match status" value="1"/>
</dbReference>
<dbReference type="InterPro" id="IPR002942">
    <property type="entry name" value="S4_RNA-bd"/>
</dbReference>
<sequence length="235" mass="26095">MRLDKFICDCTGLTRSQAGKVIRQKLVSINGEIVKQAARQVSSDDAVVLDGKPLAIIGLRYIMLHKPAGFLCANDDPDHPIVFSLLDEPLVERLHTVGRLDLDTTGLLLLTDDGQWSHRISSPKHHIAKTYRVWTADPISLDAASLFAEGVMLRGEKDPTLPAQLEIVAEREALLTIHEGRYHQVKRMFAAIGNKVEQLHREKIGGLQLPADLAEGEYRELTESELTLLQNPVGK</sequence>
<dbReference type="PANTHER" id="PTHR47683:SF4">
    <property type="entry name" value="PSEUDOURIDINE SYNTHASE"/>
    <property type="match status" value="1"/>
</dbReference>
<dbReference type="Gene3D" id="3.30.70.1560">
    <property type="entry name" value="Alpha-L RNA-binding motif"/>
    <property type="match status" value="1"/>
</dbReference>
<dbReference type="SMART" id="SM00363">
    <property type="entry name" value="S4"/>
    <property type="match status" value="1"/>
</dbReference>
<dbReference type="Pfam" id="PF00849">
    <property type="entry name" value="PseudoU_synth_2"/>
    <property type="match status" value="1"/>
</dbReference>
<dbReference type="OrthoDB" id="9807213at2"/>
<dbReference type="PROSITE" id="PS50889">
    <property type="entry name" value="S4"/>
    <property type="match status" value="1"/>
</dbReference>
<dbReference type="EMBL" id="OBEB01000002">
    <property type="protein sequence ID" value="SNY49327.1"/>
    <property type="molecule type" value="Genomic_DNA"/>
</dbReference>
<dbReference type="InterPro" id="IPR042092">
    <property type="entry name" value="PsdUridine_s_RsuA/RluB/E/F_cat"/>
</dbReference>
<dbReference type="InterPro" id="IPR018496">
    <property type="entry name" value="PsdUridine_synth_RsuA/RluB_CS"/>
</dbReference>
<dbReference type="Pfam" id="PF01479">
    <property type="entry name" value="S4"/>
    <property type="match status" value="1"/>
</dbReference>
<name>A0A285INM3_9GAMM</name>
<dbReference type="InterPro" id="IPR006145">
    <property type="entry name" value="PsdUridine_synth_RsuA/RluA"/>
</dbReference>
<evidence type="ECO:0000256" key="3">
    <source>
        <dbReference type="ARBA" id="ARBA00023235"/>
    </source>
</evidence>
<feature type="domain" description="RNA-binding S4" evidence="8">
    <location>
        <begin position="1"/>
        <end position="62"/>
    </location>
</feature>
<comment type="function">
    <text evidence="5">Responsible for synthesis of pseudouridine from uracil-516 in 16S ribosomal RNA.</text>
</comment>
<evidence type="ECO:0000259" key="8">
    <source>
        <dbReference type="SMART" id="SM00363"/>
    </source>
</evidence>
<dbReference type="InterPro" id="IPR050343">
    <property type="entry name" value="RsuA_PseudoU_synthase"/>
</dbReference>
<reference evidence="10" key="1">
    <citation type="submission" date="2017-09" db="EMBL/GenBank/DDBJ databases">
        <authorList>
            <person name="Varghese N."/>
            <person name="Submissions S."/>
        </authorList>
    </citation>
    <scope>NUCLEOTIDE SEQUENCE [LARGE SCALE GENOMIC DNA]</scope>
    <source>
        <strain evidence="10">CGMCC 1.12461</strain>
    </source>
</reference>
<dbReference type="GO" id="GO:0003723">
    <property type="term" value="F:RNA binding"/>
    <property type="evidence" value="ECO:0007669"/>
    <property type="project" value="UniProtKB-KW"/>
</dbReference>
<dbReference type="GO" id="GO:0000455">
    <property type="term" value="P:enzyme-directed rRNA pseudouridine synthesis"/>
    <property type="evidence" value="ECO:0007669"/>
    <property type="project" value="UniProtKB-ARBA"/>
</dbReference>
<keyword evidence="2 6" id="KW-0694">RNA-binding</keyword>
<gene>
    <name evidence="9" type="ORF">SAMN06297280_1355</name>
</gene>
<dbReference type="Gene3D" id="3.10.290.10">
    <property type="entry name" value="RNA-binding S4 domain"/>
    <property type="match status" value="1"/>
</dbReference>
<organism evidence="9 10">
    <name type="scientific">Arsukibacterium tuosuense</name>
    <dbReference type="NCBI Taxonomy" id="1323745"/>
    <lineage>
        <taxon>Bacteria</taxon>
        <taxon>Pseudomonadati</taxon>
        <taxon>Pseudomonadota</taxon>
        <taxon>Gammaproteobacteria</taxon>
        <taxon>Chromatiales</taxon>
        <taxon>Chromatiaceae</taxon>
        <taxon>Arsukibacterium</taxon>
    </lineage>
</organism>
<evidence type="ECO:0000256" key="6">
    <source>
        <dbReference type="PROSITE-ProRule" id="PRU00182"/>
    </source>
</evidence>
<dbReference type="NCBIfam" id="TIGR00093">
    <property type="entry name" value="pseudouridine synthase"/>
    <property type="match status" value="1"/>
</dbReference>
<dbReference type="EC" id="5.4.99.-" evidence="7"/>
<comment type="catalytic activity">
    <reaction evidence="4">
        <text>uridine(516) in 16S rRNA = pseudouridine(516) in 16S rRNA</text>
        <dbReference type="Rhea" id="RHEA:38867"/>
        <dbReference type="Rhea" id="RHEA-COMP:10089"/>
        <dbReference type="Rhea" id="RHEA-COMP:10090"/>
        <dbReference type="ChEBI" id="CHEBI:65314"/>
        <dbReference type="ChEBI" id="CHEBI:65315"/>
        <dbReference type="EC" id="5.4.99.19"/>
    </reaction>
</comment>
<dbReference type="InterPro" id="IPR020103">
    <property type="entry name" value="PsdUridine_synth_cat_dom_sf"/>
</dbReference>
<keyword evidence="3 7" id="KW-0413">Isomerase</keyword>
<dbReference type="NCBIfam" id="NF008097">
    <property type="entry name" value="PRK10839.1"/>
    <property type="match status" value="1"/>
</dbReference>
<dbReference type="InterPro" id="IPR000748">
    <property type="entry name" value="PsdUridine_synth_RsuA/RluB/E/F"/>
</dbReference>
<dbReference type="Proteomes" id="UP000219353">
    <property type="component" value="Unassembled WGS sequence"/>
</dbReference>
<evidence type="ECO:0000256" key="2">
    <source>
        <dbReference type="ARBA" id="ARBA00022884"/>
    </source>
</evidence>
<keyword evidence="10" id="KW-1185">Reference proteome</keyword>
<dbReference type="GO" id="GO:0160136">
    <property type="term" value="F:16S rRNA pseudouridine(516) synthase activity"/>
    <property type="evidence" value="ECO:0007669"/>
    <property type="project" value="UniProtKB-EC"/>
</dbReference>
<dbReference type="InterPro" id="IPR036986">
    <property type="entry name" value="S4_RNA-bd_sf"/>
</dbReference>
<comment type="similarity">
    <text evidence="1 7">Belongs to the pseudouridine synthase RsuA family.</text>
</comment>
<dbReference type="Gene3D" id="3.30.70.580">
    <property type="entry name" value="Pseudouridine synthase I, catalytic domain, N-terminal subdomain"/>
    <property type="match status" value="1"/>
</dbReference>
<dbReference type="PROSITE" id="PS01149">
    <property type="entry name" value="PSI_RSU"/>
    <property type="match status" value="1"/>
</dbReference>
<dbReference type="AlphaFoldDB" id="A0A285INM3"/>
<dbReference type="CDD" id="cd02553">
    <property type="entry name" value="PseudoU_synth_RsuA"/>
    <property type="match status" value="1"/>
</dbReference>
<accession>A0A285INM3</accession>
<evidence type="ECO:0000256" key="1">
    <source>
        <dbReference type="ARBA" id="ARBA00008348"/>
    </source>
</evidence>